<sequence length="187" mass="19991">MTDSSQVRDREATRRRLLTAARHLFAEHGYDHVTVRMIAATAGANVALINRYFGSKAQLFAEVLVSESAMESVIEGDPAKLPQRLAAHMAHRLSAGASDPIVRVIDRAGSGPEIRAVLRDRVESALAGPLAARLSGPRAEERALLATSVILGGGSLRRVLGAESLRDADPAYLEDRLTAIFTACLAP</sequence>
<dbReference type="RefSeq" id="WP_344937853.1">
    <property type="nucleotide sequence ID" value="NZ_BAAAZR010000003.1"/>
</dbReference>
<dbReference type="InterPro" id="IPR001647">
    <property type="entry name" value="HTH_TetR"/>
</dbReference>
<evidence type="ECO:0000313" key="4">
    <source>
        <dbReference type="EMBL" id="GAA3803021.1"/>
    </source>
</evidence>
<dbReference type="Gene3D" id="1.10.10.60">
    <property type="entry name" value="Homeodomain-like"/>
    <property type="match status" value="1"/>
</dbReference>
<dbReference type="InterPro" id="IPR023772">
    <property type="entry name" value="DNA-bd_HTH_TetR-type_CS"/>
</dbReference>
<evidence type="ECO:0000256" key="1">
    <source>
        <dbReference type="ARBA" id="ARBA00023125"/>
    </source>
</evidence>
<dbReference type="PANTHER" id="PTHR30055:SF235">
    <property type="entry name" value="TRANSCRIPTIONAL REGULATORY PROTEIN"/>
    <property type="match status" value="1"/>
</dbReference>
<dbReference type="InterPro" id="IPR009057">
    <property type="entry name" value="Homeodomain-like_sf"/>
</dbReference>
<evidence type="ECO:0000259" key="3">
    <source>
        <dbReference type="PROSITE" id="PS50977"/>
    </source>
</evidence>
<dbReference type="InterPro" id="IPR050109">
    <property type="entry name" value="HTH-type_TetR-like_transc_reg"/>
</dbReference>
<dbReference type="PANTHER" id="PTHR30055">
    <property type="entry name" value="HTH-TYPE TRANSCRIPTIONAL REGULATOR RUTR"/>
    <property type="match status" value="1"/>
</dbReference>
<protein>
    <submittedName>
        <fullName evidence="4">TetR/AcrR family transcriptional regulator</fullName>
    </submittedName>
</protein>
<dbReference type="PROSITE" id="PS50977">
    <property type="entry name" value="HTH_TETR_2"/>
    <property type="match status" value="1"/>
</dbReference>
<keyword evidence="5" id="KW-1185">Reference proteome</keyword>
<proteinExistence type="predicted"/>
<reference evidence="5" key="1">
    <citation type="journal article" date="2019" name="Int. J. Syst. Evol. Microbiol.">
        <title>The Global Catalogue of Microorganisms (GCM) 10K type strain sequencing project: providing services to taxonomists for standard genome sequencing and annotation.</title>
        <authorList>
            <consortium name="The Broad Institute Genomics Platform"/>
            <consortium name="The Broad Institute Genome Sequencing Center for Infectious Disease"/>
            <person name="Wu L."/>
            <person name="Ma J."/>
        </authorList>
    </citation>
    <scope>NUCLEOTIDE SEQUENCE [LARGE SCALE GENOMIC DNA]</scope>
    <source>
        <strain evidence="5">JCM 16908</strain>
    </source>
</reference>
<dbReference type="SUPFAM" id="SSF46689">
    <property type="entry name" value="Homeodomain-like"/>
    <property type="match status" value="1"/>
</dbReference>
<keyword evidence="1 2" id="KW-0238">DNA-binding</keyword>
<dbReference type="InterPro" id="IPR036271">
    <property type="entry name" value="Tet_transcr_reg_TetR-rel_C_sf"/>
</dbReference>
<evidence type="ECO:0000256" key="2">
    <source>
        <dbReference type="PROSITE-ProRule" id="PRU00335"/>
    </source>
</evidence>
<dbReference type="InterPro" id="IPR041678">
    <property type="entry name" value="TetR_C_16"/>
</dbReference>
<dbReference type="Gene3D" id="1.10.357.10">
    <property type="entry name" value="Tetracycline Repressor, domain 2"/>
    <property type="match status" value="1"/>
</dbReference>
<dbReference type="PROSITE" id="PS01081">
    <property type="entry name" value="HTH_TETR_1"/>
    <property type="match status" value="1"/>
</dbReference>
<dbReference type="SUPFAM" id="SSF48498">
    <property type="entry name" value="Tetracyclin repressor-like, C-terminal domain"/>
    <property type="match status" value="1"/>
</dbReference>
<dbReference type="Proteomes" id="UP001500888">
    <property type="component" value="Unassembled WGS sequence"/>
</dbReference>
<organism evidence="4 5">
    <name type="scientific">Sphaerisporangium flaviroseum</name>
    <dbReference type="NCBI Taxonomy" id="509199"/>
    <lineage>
        <taxon>Bacteria</taxon>
        <taxon>Bacillati</taxon>
        <taxon>Actinomycetota</taxon>
        <taxon>Actinomycetes</taxon>
        <taxon>Streptosporangiales</taxon>
        <taxon>Streptosporangiaceae</taxon>
        <taxon>Sphaerisporangium</taxon>
    </lineage>
</organism>
<dbReference type="Pfam" id="PF17920">
    <property type="entry name" value="TetR_C_16"/>
    <property type="match status" value="1"/>
</dbReference>
<feature type="domain" description="HTH tetR-type" evidence="3">
    <location>
        <begin position="11"/>
        <end position="71"/>
    </location>
</feature>
<name>A0ABP7HUZ3_9ACTN</name>
<evidence type="ECO:0000313" key="5">
    <source>
        <dbReference type="Proteomes" id="UP001500888"/>
    </source>
</evidence>
<dbReference type="Pfam" id="PF00440">
    <property type="entry name" value="TetR_N"/>
    <property type="match status" value="1"/>
</dbReference>
<accession>A0ABP7HUZ3</accession>
<dbReference type="PRINTS" id="PR00455">
    <property type="entry name" value="HTHTETR"/>
</dbReference>
<gene>
    <name evidence="4" type="ORF">GCM10022226_23630</name>
</gene>
<comment type="caution">
    <text evidence="4">The sequence shown here is derived from an EMBL/GenBank/DDBJ whole genome shotgun (WGS) entry which is preliminary data.</text>
</comment>
<feature type="DNA-binding region" description="H-T-H motif" evidence="2">
    <location>
        <begin position="34"/>
        <end position="53"/>
    </location>
</feature>
<dbReference type="EMBL" id="BAAAZR010000003">
    <property type="protein sequence ID" value="GAA3803021.1"/>
    <property type="molecule type" value="Genomic_DNA"/>
</dbReference>